<feature type="transmembrane region" description="Helical" evidence="1">
    <location>
        <begin position="363"/>
        <end position="384"/>
    </location>
</feature>
<feature type="transmembrane region" description="Helical" evidence="1">
    <location>
        <begin position="389"/>
        <end position="409"/>
    </location>
</feature>
<dbReference type="AlphaFoldDB" id="A0A9Q0R8M0"/>
<feature type="transmembrane region" description="Helical" evidence="1">
    <location>
        <begin position="439"/>
        <end position="456"/>
    </location>
</feature>
<keyword evidence="1" id="KW-1133">Transmembrane helix</keyword>
<evidence type="ECO:0000259" key="2">
    <source>
        <dbReference type="Pfam" id="PF01757"/>
    </source>
</evidence>
<dbReference type="GO" id="GO:0016747">
    <property type="term" value="F:acyltransferase activity, transferring groups other than amino-acyl groups"/>
    <property type="evidence" value="ECO:0007669"/>
    <property type="project" value="InterPro"/>
</dbReference>
<evidence type="ECO:0000256" key="1">
    <source>
        <dbReference type="SAM" id="Phobius"/>
    </source>
</evidence>
<organism evidence="3 4">
    <name type="scientific">Anaeramoeba ignava</name>
    <name type="common">Anaerobic marine amoeba</name>
    <dbReference type="NCBI Taxonomy" id="1746090"/>
    <lineage>
        <taxon>Eukaryota</taxon>
        <taxon>Metamonada</taxon>
        <taxon>Anaeramoebidae</taxon>
        <taxon>Anaeramoeba</taxon>
    </lineage>
</organism>
<feature type="transmembrane region" description="Helical" evidence="1">
    <location>
        <begin position="211"/>
        <end position="230"/>
    </location>
</feature>
<comment type="caution">
    <text evidence="3">The sequence shown here is derived from an EMBL/GenBank/DDBJ whole genome shotgun (WGS) entry which is preliminary data.</text>
</comment>
<accession>A0A9Q0R8M0</accession>
<dbReference type="InterPro" id="IPR052728">
    <property type="entry name" value="O2_lipid_transport_reg"/>
</dbReference>
<keyword evidence="4" id="KW-1185">Reference proteome</keyword>
<dbReference type="OrthoDB" id="207378at2759"/>
<name>A0A9Q0R8M0_ANAIG</name>
<dbReference type="Proteomes" id="UP001149090">
    <property type="component" value="Unassembled WGS sequence"/>
</dbReference>
<sequence length="644" mass="75407">MTNPQSFEILFFATGRNLPTDPGDYDMCNSLDNTHQCIVHFNLSALGEVIALEWGFCFPKSCNNEYAPNAVDLYLAEFFPFGQRIPSTTVVHCSDELTKKITAGTVITSIIAILFILFVIISSIKTYFVDQKKNQEKSQLSIQNNWEQSKEEKINDNIEYKDDIQFNEIEQNNKTKKTKISERIWKFLDCYSFQKNWAKLIQKSPVENTKFLNGMRVLSMFWIIFGHSSYFEIDPGFNNEIATFSKNGAATKWPFQIINGAEFGVDTFFFLSGFLIAFLSIPKAEKKKLNIGLFYFHRIWRLIPSMAFVILIFTNLGRFFGNGPYFFQFTDLVKESCSKYWYSSLFFFNNFYPTDHFDNCIAWVWYLANDFQFFVITPIFIFLFIWKKIFGWISIFVMICLGCGMNFWLTHKYNINFYVLDPSYNDYMNHIYVKPYTRVLPYIIGIGCAMILISFYEKRKQNQINQNLDEKMNLINTKVYLKKSNLKTILFGYLIFIIIFVMLVIVILLPYNNYKNEGKNWNINGNAAYIGLSKLFWGIGIGGIVIIFYNYTNIFPLIRKFLSLELWTPFARLTYNAYLMHPIIMHLVNSSTRILFNYNAVPIFYATTTNVVLSYSLSLVIFMLVERPFMNFERYICAKFHGSG</sequence>
<keyword evidence="1" id="KW-0472">Membrane</keyword>
<feature type="transmembrane region" description="Helical" evidence="1">
    <location>
        <begin position="106"/>
        <end position="128"/>
    </location>
</feature>
<dbReference type="Pfam" id="PF01757">
    <property type="entry name" value="Acyl_transf_3"/>
    <property type="match status" value="1"/>
</dbReference>
<protein>
    <submittedName>
        <fullName evidence="3">O-acyltransferase</fullName>
    </submittedName>
</protein>
<proteinExistence type="predicted"/>
<feature type="domain" description="Acyltransferase 3" evidence="2">
    <location>
        <begin position="211"/>
        <end position="624"/>
    </location>
</feature>
<gene>
    <name evidence="3" type="ORF">M0811_01852</name>
</gene>
<keyword evidence="1" id="KW-0812">Transmembrane</keyword>
<evidence type="ECO:0000313" key="3">
    <source>
        <dbReference type="EMBL" id="KAJ5070871.1"/>
    </source>
</evidence>
<dbReference type="PANTHER" id="PTHR11161:SF0">
    <property type="entry name" value="O-ACYLTRANSFERASE LIKE PROTEIN"/>
    <property type="match status" value="1"/>
</dbReference>
<dbReference type="EMBL" id="JAPDFW010000092">
    <property type="protein sequence ID" value="KAJ5070871.1"/>
    <property type="molecule type" value="Genomic_DNA"/>
</dbReference>
<dbReference type="PANTHER" id="PTHR11161">
    <property type="entry name" value="O-ACYLTRANSFERASE"/>
    <property type="match status" value="1"/>
</dbReference>
<feature type="transmembrane region" description="Helical" evidence="1">
    <location>
        <begin position="263"/>
        <end position="281"/>
    </location>
</feature>
<feature type="transmembrane region" description="Helical" evidence="1">
    <location>
        <begin position="488"/>
        <end position="509"/>
    </location>
</feature>
<dbReference type="InterPro" id="IPR002656">
    <property type="entry name" value="Acyl_transf_3_dom"/>
</dbReference>
<dbReference type="OMA" id="CHSIECT"/>
<feature type="transmembrane region" description="Helical" evidence="1">
    <location>
        <begin position="602"/>
        <end position="625"/>
    </location>
</feature>
<feature type="transmembrane region" description="Helical" evidence="1">
    <location>
        <begin position="302"/>
        <end position="321"/>
    </location>
</feature>
<reference evidence="3" key="1">
    <citation type="submission" date="2022-10" db="EMBL/GenBank/DDBJ databases">
        <title>Novel sulphate-reducing endosymbionts in the free-living metamonad Anaeramoeba.</title>
        <authorList>
            <person name="Jerlstrom-Hultqvist J."/>
            <person name="Cepicka I."/>
            <person name="Gallot-Lavallee L."/>
            <person name="Salas-Leiva D."/>
            <person name="Curtis B.A."/>
            <person name="Zahonova K."/>
            <person name="Pipaliya S."/>
            <person name="Dacks J."/>
            <person name="Roger A.J."/>
        </authorList>
    </citation>
    <scope>NUCLEOTIDE SEQUENCE</scope>
    <source>
        <strain evidence="3">BMAN</strain>
    </source>
</reference>
<feature type="transmembrane region" description="Helical" evidence="1">
    <location>
        <begin position="529"/>
        <end position="552"/>
    </location>
</feature>
<evidence type="ECO:0000313" key="4">
    <source>
        <dbReference type="Proteomes" id="UP001149090"/>
    </source>
</evidence>